<gene>
    <name evidence="2" type="ORF">IMCC3135_33210</name>
</gene>
<dbReference type="EMBL" id="CP018632">
    <property type="protein sequence ID" value="ASJ76686.1"/>
    <property type="molecule type" value="Genomic_DNA"/>
</dbReference>
<dbReference type="InterPro" id="IPR035919">
    <property type="entry name" value="EAL_sf"/>
</dbReference>
<dbReference type="GO" id="GO:0071111">
    <property type="term" value="F:cyclic-guanylate-specific phosphodiesterase activity"/>
    <property type="evidence" value="ECO:0007669"/>
    <property type="project" value="InterPro"/>
</dbReference>
<reference evidence="2 3" key="1">
    <citation type="submission" date="2016-12" db="EMBL/GenBank/DDBJ databases">
        <authorList>
            <person name="Song W.-J."/>
            <person name="Kurnit D.M."/>
        </authorList>
    </citation>
    <scope>NUCLEOTIDE SEQUENCE [LARGE SCALE GENOMIC DNA]</scope>
    <source>
        <strain evidence="2 3">IMCC3135</strain>
    </source>
</reference>
<dbReference type="PROSITE" id="PS50883">
    <property type="entry name" value="EAL"/>
    <property type="match status" value="1"/>
</dbReference>
<dbReference type="AlphaFoldDB" id="A0A2Z2NZ08"/>
<proteinExistence type="predicted"/>
<accession>A0A2Z2NZ08</accession>
<organism evidence="2 3">
    <name type="scientific">Granulosicoccus antarcticus IMCC3135</name>
    <dbReference type="NCBI Taxonomy" id="1192854"/>
    <lineage>
        <taxon>Bacteria</taxon>
        <taxon>Pseudomonadati</taxon>
        <taxon>Pseudomonadota</taxon>
        <taxon>Gammaproteobacteria</taxon>
        <taxon>Chromatiales</taxon>
        <taxon>Granulosicoccaceae</taxon>
        <taxon>Granulosicoccus</taxon>
    </lineage>
</organism>
<evidence type="ECO:0000313" key="2">
    <source>
        <dbReference type="EMBL" id="ASJ76686.1"/>
    </source>
</evidence>
<dbReference type="PANTHER" id="PTHR33121:SF71">
    <property type="entry name" value="OXYGEN SENSOR PROTEIN DOSP"/>
    <property type="match status" value="1"/>
</dbReference>
<dbReference type="InterPro" id="IPR001633">
    <property type="entry name" value="EAL_dom"/>
</dbReference>
<feature type="domain" description="EAL" evidence="1">
    <location>
        <begin position="1"/>
        <end position="248"/>
    </location>
</feature>
<dbReference type="Gene3D" id="3.20.20.450">
    <property type="entry name" value="EAL domain"/>
    <property type="match status" value="1"/>
</dbReference>
<keyword evidence="3" id="KW-1185">Reference proteome</keyword>
<dbReference type="PANTHER" id="PTHR33121">
    <property type="entry name" value="CYCLIC DI-GMP PHOSPHODIESTERASE PDEF"/>
    <property type="match status" value="1"/>
</dbReference>
<evidence type="ECO:0000313" key="3">
    <source>
        <dbReference type="Proteomes" id="UP000250079"/>
    </source>
</evidence>
<sequence>MEQDLRTAIKTRALALHYQPLFTIQDQKILGFEALLRWRHAERGYISPTEFIPLAEETGMIFGLGEWVLEQACADALAWGGGRKIAVNLSSIQFRDPNLPATIGAIIKRSGLPADRLELEVNAGVLIEDTDAVMGMLVEIRALGVRISMDDFGTGFSSLSSLKRFPFDKIKIGRAFVSQLLADNEDGVTVKAILALGHSMGMVASAEGVESAEQFDYLHLEGCDEAQGFLLGRPMPFEYALALCNVPDVTGSEQQISTLDGHFPLLGGAQH</sequence>
<dbReference type="CDD" id="cd01948">
    <property type="entry name" value="EAL"/>
    <property type="match status" value="1"/>
</dbReference>
<dbReference type="Proteomes" id="UP000250079">
    <property type="component" value="Chromosome"/>
</dbReference>
<evidence type="ECO:0000259" key="1">
    <source>
        <dbReference type="PROSITE" id="PS50883"/>
    </source>
</evidence>
<dbReference type="Pfam" id="PF00563">
    <property type="entry name" value="EAL"/>
    <property type="match status" value="1"/>
</dbReference>
<protein>
    <submittedName>
        <fullName evidence="2">Putative signaling protein</fullName>
    </submittedName>
</protein>
<dbReference type="SMART" id="SM00052">
    <property type="entry name" value="EAL"/>
    <property type="match status" value="1"/>
</dbReference>
<dbReference type="KEGG" id="gai:IMCC3135_33210"/>
<dbReference type="InterPro" id="IPR050706">
    <property type="entry name" value="Cyclic-di-GMP_PDE-like"/>
</dbReference>
<name>A0A2Z2NZ08_9GAMM</name>
<dbReference type="SUPFAM" id="SSF141868">
    <property type="entry name" value="EAL domain-like"/>
    <property type="match status" value="1"/>
</dbReference>